<dbReference type="PROSITE" id="PS00383">
    <property type="entry name" value="TYR_PHOSPHATASE_1"/>
    <property type="match status" value="1"/>
</dbReference>
<dbReference type="InterPro" id="IPR029021">
    <property type="entry name" value="Prot-tyrosine_phosphatase-like"/>
</dbReference>
<dbReference type="PANTHER" id="PTHR31126:SF72">
    <property type="entry name" value="DUAL SPECIFICITY PROTEIN PHOSPHATASE TPBA"/>
    <property type="match status" value="1"/>
</dbReference>
<sequence length="206" mass="22620">MKLVRNLAAMALGIVAVLTGLVLANALYIHLSGNIHTVEAGRLYRSGTLSPDSLQTLIREKGIRTIVNLRGDEGQEWWNRERDVAAKNGVDFLSFHLSAKDIPTMRRMNEIAFVLRNAPEPILVHCNSGADRSGLVSALFEYVVSGKSAATSDRQLSILYGHFPWLGSRTVAMDEAFADYVADHQKHGREPVQVPGASSRRKIAAN</sequence>
<evidence type="ECO:0000313" key="3">
    <source>
        <dbReference type="EMBL" id="MBO0662726.1"/>
    </source>
</evidence>
<dbReference type="Pfam" id="PF22741">
    <property type="entry name" value="PTP-NADK"/>
    <property type="match status" value="1"/>
</dbReference>
<feature type="domain" description="DSP-PTPase phosphatase fused to NAD+ Kinase" evidence="2">
    <location>
        <begin position="39"/>
        <end position="151"/>
    </location>
</feature>
<organism evidence="3 4">
    <name type="scientific">Jiella flava</name>
    <dbReference type="NCBI Taxonomy" id="2816857"/>
    <lineage>
        <taxon>Bacteria</taxon>
        <taxon>Pseudomonadati</taxon>
        <taxon>Pseudomonadota</taxon>
        <taxon>Alphaproteobacteria</taxon>
        <taxon>Hyphomicrobiales</taxon>
        <taxon>Aurantimonadaceae</taxon>
        <taxon>Jiella</taxon>
    </lineage>
</organism>
<dbReference type="RefSeq" id="WP_207257513.1">
    <property type="nucleotide sequence ID" value="NZ_JAFMPP010000006.1"/>
</dbReference>
<dbReference type="InterPro" id="IPR055214">
    <property type="entry name" value="PTP-NADK"/>
</dbReference>
<keyword evidence="4" id="KW-1185">Reference proteome</keyword>
<dbReference type="InterPro" id="IPR016130">
    <property type="entry name" value="Tyr_Pase_AS"/>
</dbReference>
<comment type="caution">
    <text evidence="3">The sequence shown here is derived from an EMBL/GenBank/DDBJ whole genome shotgun (WGS) entry which is preliminary data.</text>
</comment>
<dbReference type="SUPFAM" id="SSF52799">
    <property type="entry name" value="(Phosphotyrosine protein) phosphatases II"/>
    <property type="match status" value="1"/>
</dbReference>
<proteinExistence type="inferred from homology"/>
<evidence type="ECO:0000256" key="1">
    <source>
        <dbReference type="ARBA" id="ARBA00009580"/>
    </source>
</evidence>
<name>A0A939FYU1_9HYPH</name>
<dbReference type="Proteomes" id="UP000664122">
    <property type="component" value="Unassembled WGS sequence"/>
</dbReference>
<dbReference type="GO" id="GO:0016791">
    <property type="term" value="F:phosphatase activity"/>
    <property type="evidence" value="ECO:0007669"/>
    <property type="project" value="TreeGrafter"/>
</dbReference>
<reference evidence="3" key="1">
    <citation type="submission" date="2021-03" db="EMBL/GenBank/DDBJ databases">
        <title>Whole genome sequence of Jiella sp. CQZ9-1.</title>
        <authorList>
            <person name="Tuo L."/>
        </authorList>
    </citation>
    <scope>NUCLEOTIDE SEQUENCE</scope>
    <source>
        <strain evidence="3">CQZ9-1</strain>
    </source>
</reference>
<protein>
    <submittedName>
        <fullName evidence="3">Tyrosine-protein phosphatase</fullName>
    </submittedName>
</protein>
<accession>A0A939FYU1</accession>
<dbReference type="AlphaFoldDB" id="A0A939FYU1"/>
<gene>
    <name evidence="3" type="ORF">J1C48_09060</name>
</gene>
<evidence type="ECO:0000313" key="4">
    <source>
        <dbReference type="Proteomes" id="UP000664122"/>
    </source>
</evidence>
<evidence type="ECO:0000259" key="2">
    <source>
        <dbReference type="Pfam" id="PF22741"/>
    </source>
</evidence>
<dbReference type="Gene3D" id="3.90.190.10">
    <property type="entry name" value="Protein tyrosine phosphatase superfamily"/>
    <property type="match status" value="1"/>
</dbReference>
<dbReference type="EMBL" id="JAFMPP010000006">
    <property type="protein sequence ID" value="MBO0662726.1"/>
    <property type="molecule type" value="Genomic_DNA"/>
</dbReference>
<dbReference type="PANTHER" id="PTHR31126">
    <property type="entry name" value="TYROSINE-PROTEIN PHOSPHATASE"/>
    <property type="match status" value="1"/>
</dbReference>
<comment type="similarity">
    <text evidence="1">Belongs to the protein-tyrosine phosphatase family.</text>
</comment>